<organism evidence="2 3">
    <name type="scientific">Thermosipho ferrireducens</name>
    <dbReference type="NCBI Taxonomy" id="2571116"/>
    <lineage>
        <taxon>Bacteria</taxon>
        <taxon>Thermotogati</taxon>
        <taxon>Thermotogota</taxon>
        <taxon>Thermotogae</taxon>
        <taxon>Thermotogales</taxon>
        <taxon>Fervidobacteriaceae</taxon>
        <taxon>Thermosipho</taxon>
    </lineage>
</organism>
<protein>
    <submittedName>
        <fullName evidence="2">Cupin domain-containing protein</fullName>
    </submittedName>
</protein>
<accession>A0ABX7S5F4</accession>
<evidence type="ECO:0000313" key="2">
    <source>
        <dbReference type="EMBL" id="QTA37764.1"/>
    </source>
</evidence>
<feature type="domain" description="Cupin type-2" evidence="1">
    <location>
        <begin position="35"/>
        <end position="101"/>
    </location>
</feature>
<dbReference type="Pfam" id="PF07883">
    <property type="entry name" value="Cupin_2"/>
    <property type="match status" value="1"/>
</dbReference>
<reference evidence="2 3" key="1">
    <citation type="submission" date="2021-03" db="EMBL/GenBank/DDBJ databases">
        <title>Thermosipho ferrireducens sp.nov., an anaerobic thermophilic iron-reducing bacterium isolated from a deep-sea hydrothermal sulfide deposits.</title>
        <authorList>
            <person name="Zeng X."/>
            <person name="Chen Y."/>
            <person name="Shao Z."/>
        </authorList>
    </citation>
    <scope>NUCLEOTIDE SEQUENCE [LARGE SCALE GENOMIC DNA]</scope>
    <source>
        <strain evidence="2 3">JL129W03</strain>
    </source>
</reference>
<evidence type="ECO:0000259" key="1">
    <source>
        <dbReference type="Pfam" id="PF07883"/>
    </source>
</evidence>
<proteinExistence type="predicted"/>
<sequence>MINVYSYRGKEPILSNEKVVGTRFFENDSIQMVHIKLKPEALLHAHKSDVDAILYVLSGIVEVEINGELARLEKNEMIEFPKNILHSVKNVGSDEAEVLVIKILG</sequence>
<dbReference type="Proteomes" id="UP000671862">
    <property type="component" value="Chromosome"/>
</dbReference>
<dbReference type="InterPro" id="IPR013096">
    <property type="entry name" value="Cupin_2"/>
</dbReference>
<evidence type="ECO:0000313" key="3">
    <source>
        <dbReference type="Proteomes" id="UP000671862"/>
    </source>
</evidence>
<dbReference type="SUPFAM" id="SSF51182">
    <property type="entry name" value="RmlC-like cupins"/>
    <property type="match status" value="1"/>
</dbReference>
<keyword evidence="3" id="KW-1185">Reference proteome</keyword>
<gene>
    <name evidence="2" type="ORF">JYK00_08555</name>
</gene>
<dbReference type="EMBL" id="CP071446">
    <property type="protein sequence ID" value="QTA37764.1"/>
    <property type="molecule type" value="Genomic_DNA"/>
</dbReference>
<name>A0ABX7S5F4_9BACT</name>
<dbReference type="InterPro" id="IPR014710">
    <property type="entry name" value="RmlC-like_jellyroll"/>
</dbReference>
<dbReference type="RefSeq" id="WP_207566486.1">
    <property type="nucleotide sequence ID" value="NZ_CP071446.1"/>
</dbReference>
<dbReference type="InterPro" id="IPR011051">
    <property type="entry name" value="RmlC_Cupin_sf"/>
</dbReference>
<dbReference type="Gene3D" id="2.60.120.10">
    <property type="entry name" value="Jelly Rolls"/>
    <property type="match status" value="1"/>
</dbReference>